<proteinExistence type="predicted"/>
<dbReference type="OrthoDB" id="640899at2759"/>
<feature type="domain" description="Myb/SANT-like" evidence="2">
    <location>
        <begin position="234"/>
        <end position="328"/>
    </location>
</feature>
<dbReference type="InterPro" id="IPR024752">
    <property type="entry name" value="Myb/SANT-like_dom"/>
</dbReference>
<organism evidence="3 4">
    <name type="scientific">Tetracentron sinense</name>
    <name type="common">Spur-leaf</name>
    <dbReference type="NCBI Taxonomy" id="13715"/>
    <lineage>
        <taxon>Eukaryota</taxon>
        <taxon>Viridiplantae</taxon>
        <taxon>Streptophyta</taxon>
        <taxon>Embryophyta</taxon>
        <taxon>Tracheophyta</taxon>
        <taxon>Spermatophyta</taxon>
        <taxon>Magnoliopsida</taxon>
        <taxon>Trochodendrales</taxon>
        <taxon>Trochodendraceae</taxon>
        <taxon>Tetracentron</taxon>
    </lineage>
</organism>
<name>A0A834YMB8_TETSI</name>
<protein>
    <recommendedName>
        <fullName evidence="2">Myb/SANT-like domain-containing protein</fullName>
    </recommendedName>
</protein>
<feature type="compositionally biased region" description="Low complexity" evidence="1">
    <location>
        <begin position="407"/>
        <end position="418"/>
    </location>
</feature>
<accession>A0A834YMB8</accession>
<dbReference type="EMBL" id="JABCRI010000017">
    <property type="protein sequence ID" value="KAF8391002.1"/>
    <property type="molecule type" value="Genomic_DNA"/>
</dbReference>
<evidence type="ECO:0000313" key="3">
    <source>
        <dbReference type="EMBL" id="KAF8391002.1"/>
    </source>
</evidence>
<evidence type="ECO:0000313" key="4">
    <source>
        <dbReference type="Proteomes" id="UP000655225"/>
    </source>
</evidence>
<evidence type="ECO:0000259" key="2">
    <source>
        <dbReference type="Pfam" id="PF12776"/>
    </source>
</evidence>
<dbReference type="OMA" id="AAVHTDC"/>
<keyword evidence="4" id="KW-1185">Reference proteome</keyword>
<dbReference type="Proteomes" id="UP000655225">
    <property type="component" value="Unassembled WGS sequence"/>
</dbReference>
<comment type="caution">
    <text evidence="3">The sequence shown here is derived from an EMBL/GenBank/DDBJ whole genome shotgun (WGS) entry which is preliminary data.</text>
</comment>
<evidence type="ECO:0000256" key="1">
    <source>
        <dbReference type="SAM" id="MobiDB-lite"/>
    </source>
</evidence>
<dbReference type="PANTHER" id="PTHR46929:SF3">
    <property type="entry name" value="MYB_SANT-LIKE DOMAIN-CONTAINING PROTEIN"/>
    <property type="match status" value="1"/>
</dbReference>
<gene>
    <name evidence="3" type="ORF">HHK36_023302</name>
</gene>
<dbReference type="PANTHER" id="PTHR46929">
    <property type="entry name" value="EXPRESSED PROTEIN"/>
    <property type="match status" value="1"/>
</dbReference>
<dbReference type="AlphaFoldDB" id="A0A834YMB8"/>
<reference evidence="3 4" key="1">
    <citation type="submission" date="2020-04" db="EMBL/GenBank/DDBJ databases">
        <title>Plant Genome Project.</title>
        <authorList>
            <person name="Zhang R.-G."/>
        </authorList>
    </citation>
    <scope>NUCLEOTIDE SEQUENCE [LARGE SCALE GENOMIC DNA]</scope>
    <source>
        <strain evidence="3">YNK0</strain>
        <tissue evidence="3">Leaf</tissue>
    </source>
</reference>
<feature type="region of interest" description="Disordered" evidence="1">
    <location>
        <begin position="404"/>
        <end position="438"/>
    </location>
</feature>
<dbReference type="Pfam" id="PF12776">
    <property type="entry name" value="Myb_DNA-bind_3"/>
    <property type="match status" value="1"/>
</dbReference>
<sequence>MPFSKTFPLIIINHHIVLRQLAIVAGHCQASPGIVEKMDTTENNTKKRKLLICAAGLVVMAAVHTDCVGAIDGSYIPAMVKIEDQPRYRTRKGRIAQNVMAAVGFDMKFTYVLAGWEGSARDPKVLKAAVRDAPTKLLIPAEPFFDIKVQVLVVLACCTLHNFISTEDPTDLLEDECCDDEEDLESNDAIVMEDISGLDTNDAWTTKRDELAIQMMSQKTTQSKDSKDKCKNANWNSPMERVCIETLTNEYNKGNKGDNGWKPQAYQAVVNAIYEKLGISLNKEQVRSRIKRWKKEYLAISTLLDQSGFGWDDTKKMVTADDSVWDEYLKSHSDARPYRTKSIPDFDSLSLIIANDSANGSGMLSGFDAEHTTNQDDTFSRGTNIEDMRTGLEDLHEWDNPIRNEVPAPSAPLGASSSRLTNEARKKKKTRREGSSDELSAMNANLRFIAEAINNTTAEVDMEPLMVELEKIPELDEDLVIEAAEYLSSDKKRVNLFYGMNDNLRTRWLLKRLRP</sequence>